<keyword evidence="3" id="KW-1185">Reference proteome</keyword>
<protein>
    <submittedName>
        <fullName evidence="2">Uncharacterized protein</fullName>
    </submittedName>
</protein>
<feature type="region of interest" description="Disordered" evidence="1">
    <location>
        <begin position="1"/>
        <end position="38"/>
    </location>
</feature>
<feature type="region of interest" description="Disordered" evidence="1">
    <location>
        <begin position="92"/>
        <end position="195"/>
    </location>
</feature>
<gene>
    <name evidence="2" type="ORF">BU14_0056s0016</name>
</gene>
<evidence type="ECO:0000313" key="2">
    <source>
        <dbReference type="EMBL" id="OSX80233.1"/>
    </source>
</evidence>
<evidence type="ECO:0000313" key="3">
    <source>
        <dbReference type="Proteomes" id="UP000218209"/>
    </source>
</evidence>
<sequence>MLAQPQRPPPPPTIRRRRRRRGHFARSPPPNTLVGRHAVRTATYRCHWRSEDTADALPSAGMAGEVAQEASKRHWRSALHAKELWGGASAMLGGEGGEEEKGGWSRAAGHATQDASDELRGNAEDGRQRQCPSRTDQPTLTVMIWPIGIRPSSQEGEHPSASVRSRDGEERPPSRDHPRGRTEGLGLPPSWAPGGGVDRSIWTRSRFRGHRPSFHRSLVPTPHPCRAPGTRGAMLCNLCLFQSAAGERGHLARCYPLRQVKCRHLLSKDSPFVLPGRCPNAECVHLNHCSVCGLIGHSRFTLKLDTARWKISRAGLPIVRVPSPRALTRHDFVCQLVSERQVLQIVTAAHALPLART</sequence>
<feature type="compositionally biased region" description="Pro residues" evidence="1">
    <location>
        <begin position="1"/>
        <end position="13"/>
    </location>
</feature>
<dbReference type="AlphaFoldDB" id="A0A1X6PHU0"/>
<dbReference type="EMBL" id="KV918778">
    <property type="protein sequence ID" value="OSX80233.1"/>
    <property type="molecule type" value="Genomic_DNA"/>
</dbReference>
<feature type="compositionally biased region" description="Polar residues" evidence="1">
    <location>
        <begin position="130"/>
        <end position="140"/>
    </location>
</feature>
<proteinExistence type="predicted"/>
<accession>A0A1X6PHU0</accession>
<feature type="compositionally biased region" description="Basic residues" evidence="1">
    <location>
        <begin position="14"/>
        <end position="24"/>
    </location>
</feature>
<name>A0A1X6PHU0_PORUM</name>
<reference evidence="2 3" key="1">
    <citation type="submission" date="2017-03" db="EMBL/GenBank/DDBJ databases">
        <title>WGS assembly of Porphyra umbilicalis.</title>
        <authorList>
            <person name="Brawley S.H."/>
            <person name="Blouin N.A."/>
            <person name="Ficko-Blean E."/>
            <person name="Wheeler G.L."/>
            <person name="Lohr M."/>
            <person name="Goodson H.V."/>
            <person name="Jenkins J.W."/>
            <person name="Blaby-Haas C.E."/>
            <person name="Helliwell K.E."/>
            <person name="Chan C."/>
            <person name="Marriage T."/>
            <person name="Bhattacharya D."/>
            <person name="Klein A.S."/>
            <person name="Badis Y."/>
            <person name="Brodie J."/>
            <person name="Cao Y."/>
            <person name="Collen J."/>
            <person name="Dittami S.M."/>
            <person name="Gachon C.M."/>
            <person name="Green B.R."/>
            <person name="Karpowicz S."/>
            <person name="Kim J.W."/>
            <person name="Kudahl U."/>
            <person name="Lin S."/>
            <person name="Michel G."/>
            <person name="Mittag M."/>
            <person name="Olson B.J."/>
            <person name="Pangilinan J."/>
            <person name="Peng Y."/>
            <person name="Qiu H."/>
            <person name="Shu S."/>
            <person name="Singer J.T."/>
            <person name="Smith A.G."/>
            <person name="Sprecher B.N."/>
            <person name="Wagner V."/>
            <person name="Wang W."/>
            <person name="Wang Z.-Y."/>
            <person name="Yan J."/>
            <person name="Yarish C."/>
            <person name="Zoeuner-Riek S."/>
            <person name="Zhuang Y."/>
            <person name="Zou Y."/>
            <person name="Lindquist E.A."/>
            <person name="Grimwood J."/>
            <person name="Barry K."/>
            <person name="Rokhsar D.S."/>
            <person name="Schmutz J."/>
            <person name="Stiller J.W."/>
            <person name="Grossman A.R."/>
            <person name="Prochnik S.E."/>
        </authorList>
    </citation>
    <scope>NUCLEOTIDE SEQUENCE [LARGE SCALE GENOMIC DNA]</scope>
    <source>
        <strain evidence="2">4086291</strain>
    </source>
</reference>
<organism evidence="2 3">
    <name type="scientific">Porphyra umbilicalis</name>
    <name type="common">Purple laver</name>
    <name type="synonym">Red alga</name>
    <dbReference type="NCBI Taxonomy" id="2786"/>
    <lineage>
        <taxon>Eukaryota</taxon>
        <taxon>Rhodophyta</taxon>
        <taxon>Bangiophyceae</taxon>
        <taxon>Bangiales</taxon>
        <taxon>Bangiaceae</taxon>
        <taxon>Porphyra</taxon>
    </lineage>
</organism>
<dbReference type="Proteomes" id="UP000218209">
    <property type="component" value="Unassembled WGS sequence"/>
</dbReference>
<feature type="compositionally biased region" description="Basic and acidic residues" evidence="1">
    <location>
        <begin position="164"/>
        <end position="182"/>
    </location>
</feature>
<feature type="compositionally biased region" description="Basic and acidic residues" evidence="1">
    <location>
        <begin position="117"/>
        <end position="128"/>
    </location>
</feature>
<evidence type="ECO:0000256" key="1">
    <source>
        <dbReference type="SAM" id="MobiDB-lite"/>
    </source>
</evidence>